<protein>
    <submittedName>
        <fullName evidence="1">Uncharacterized protein</fullName>
    </submittedName>
</protein>
<name>A0A0A9F9L9_ARUDO</name>
<sequence length="67" mass="7785">MLCGSDECIGSGSQVQFCSFCIDWFKKVLCGLSRACYHAQLCTMIVLDEIMYHKLYYWFPKETIQVC</sequence>
<reference evidence="1" key="2">
    <citation type="journal article" date="2015" name="Data Brief">
        <title>Shoot transcriptome of the giant reed, Arundo donax.</title>
        <authorList>
            <person name="Barrero R.A."/>
            <person name="Guerrero F.D."/>
            <person name="Moolhuijzen P."/>
            <person name="Goolsby J.A."/>
            <person name="Tidwell J."/>
            <person name="Bellgard S.E."/>
            <person name="Bellgard M.I."/>
        </authorList>
    </citation>
    <scope>NUCLEOTIDE SEQUENCE</scope>
    <source>
        <tissue evidence="1">Shoot tissue taken approximately 20 cm above the soil surface</tissue>
    </source>
</reference>
<evidence type="ECO:0000313" key="1">
    <source>
        <dbReference type="EMBL" id="JAE06841.1"/>
    </source>
</evidence>
<reference evidence="1" key="1">
    <citation type="submission" date="2014-09" db="EMBL/GenBank/DDBJ databases">
        <authorList>
            <person name="Magalhaes I.L.F."/>
            <person name="Oliveira U."/>
            <person name="Santos F.R."/>
            <person name="Vidigal T.H.D.A."/>
            <person name="Brescovit A.D."/>
            <person name="Santos A.J."/>
        </authorList>
    </citation>
    <scope>NUCLEOTIDE SEQUENCE</scope>
    <source>
        <tissue evidence="1">Shoot tissue taken approximately 20 cm above the soil surface</tissue>
    </source>
</reference>
<proteinExistence type="predicted"/>
<dbReference type="AlphaFoldDB" id="A0A0A9F9L9"/>
<accession>A0A0A9F9L9</accession>
<organism evidence="1">
    <name type="scientific">Arundo donax</name>
    <name type="common">Giant reed</name>
    <name type="synonym">Donax arundinaceus</name>
    <dbReference type="NCBI Taxonomy" id="35708"/>
    <lineage>
        <taxon>Eukaryota</taxon>
        <taxon>Viridiplantae</taxon>
        <taxon>Streptophyta</taxon>
        <taxon>Embryophyta</taxon>
        <taxon>Tracheophyta</taxon>
        <taxon>Spermatophyta</taxon>
        <taxon>Magnoliopsida</taxon>
        <taxon>Liliopsida</taxon>
        <taxon>Poales</taxon>
        <taxon>Poaceae</taxon>
        <taxon>PACMAD clade</taxon>
        <taxon>Arundinoideae</taxon>
        <taxon>Arundineae</taxon>
        <taxon>Arundo</taxon>
    </lineage>
</organism>
<dbReference type="EMBL" id="GBRH01191055">
    <property type="protein sequence ID" value="JAE06841.1"/>
    <property type="molecule type" value="Transcribed_RNA"/>
</dbReference>